<dbReference type="InParanoid" id="A0A078AMZ1"/>
<protein>
    <submittedName>
        <fullName evidence="2">Star-related lipid transfer protein 4</fullName>
    </submittedName>
</protein>
<dbReference type="Gene3D" id="3.30.530.20">
    <property type="match status" value="1"/>
</dbReference>
<gene>
    <name evidence="2" type="primary">Contig17186.g18308</name>
    <name evidence="2" type="ORF">STYLEM_11288</name>
</gene>
<dbReference type="InterPro" id="IPR002913">
    <property type="entry name" value="START_lipid-bd_dom"/>
</dbReference>
<dbReference type="SUPFAM" id="SSF55961">
    <property type="entry name" value="Bet v1-like"/>
    <property type="match status" value="1"/>
</dbReference>
<dbReference type="GO" id="GO:0005737">
    <property type="term" value="C:cytoplasm"/>
    <property type="evidence" value="ECO:0007669"/>
    <property type="project" value="UniProtKB-ARBA"/>
</dbReference>
<dbReference type="PROSITE" id="PS50848">
    <property type="entry name" value="START"/>
    <property type="match status" value="1"/>
</dbReference>
<dbReference type="SMART" id="SM00234">
    <property type="entry name" value="START"/>
    <property type="match status" value="1"/>
</dbReference>
<dbReference type="Proteomes" id="UP000039865">
    <property type="component" value="Unassembled WGS sequence"/>
</dbReference>
<dbReference type="InterPro" id="IPR051213">
    <property type="entry name" value="START_lipid_transfer"/>
</dbReference>
<dbReference type="InterPro" id="IPR023393">
    <property type="entry name" value="START-like_dom_sf"/>
</dbReference>
<evidence type="ECO:0000313" key="3">
    <source>
        <dbReference type="Proteomes" id="UP000039865"/>
    </source>
</evidence>
<dbReference type="PANTHER" id="PTHR19308:SF56">
    <property type="entry name" value="START DOMAIN-CONTAINING PROTEIN"/>
    <property type="match status" value="1"/>
</dbReference>
<dbReference type="CDD" id="cd00177">
    <property type="entry name" value="START"/>
    <property type="match status" value="1"/>
</dbReference>
<dbReference type="AlphaFoldDB" id="A0A078AMZ1"/>
<sequence length="359" mass="42020">MNYSKLITFEASNAADIKEYFVNSFFRQKWDKSLESVQCVSEDVYMLRYLPLQSKLDPLVQKVQFSGINCKNGTVYIFQEELVIPKRNLVFFQIRKQISLSAQYEQKRVFQLSNPSKLQPRNQEDSIEEQKDILMTTERDNTINQGTIFQEYLTQALDKLREFENQISLDQWKISVEDKKKGLNIWQRTSENGLKCMKAQGIIEKKADDIVKVIGDDDYRKYFDPVFDFSTVLERVADQTYMVYQKTKRVAIVSARDFMFILHLNKMPNGTIYAIVFSIDADHIRPQQKGIVRGWLQLGGWKLEPLADDPNKTFATYQTEIDMRGSVPQFVMTQANKDIGYQIVKIRKVVDIYLKDKQQ</sequence>
<dbReference type="EMBL" id="CCKQ01010729">
    <property type="protein sequence ID" value="CDW82258.1"/>
    <property type="molecule type" value="Genomic_DNA"/>
</dbReference>
<dbReference type="Pfam" id="PF01852">
    <property type="entry name" value="START"/>
    <property type="match status" value="1"/>
</dbReference>
<accession>A0A078AMZ1</accession>
<dbReference type="OrthoDB" id="312717at2759"/>
<evidence type="ECO:0000259" key="1">
    <source>
        <dbReference type="PROSITE" id="PS50848"/>
    </source>
</evidence>
<dbReference type="OMA" id="IFMANSD"/>
<proteinExistence type="predicted"/>
<name>A0A078AMZ1_STYLE</name>
<keyword evidence="3" id="KW-1185">Reference proteome</keyword>
<reference evidence="2 3" key="1">
    <citation type="submission" date="2014-06" db="EMBL/GenBank/DDBJ databases">
        <authorList>
            <person name="Swart Estienne"/>
        </authorList>
    </citation>
    <scope>NUCLEOTIDE SEQUENCE [LARGE SCALE GENOMIC DNA]</scope>
    <source>
        <strain evidence="2 3">130c</strain>
    </source>
</reference>
<evidence type="ECO:0000313" key="2">
    <source>
        <dbReference type="EMBL" id="CDW82258.1"/>
    </source>
</evidence>
<dbReference type="GO" id="GO:0008289">
    <property type="term" value="F:lipid binding"/>
    <property type="evidence" value="ECO:0007669"/>
    <property type="project" value="InterPro"/>
</dbReference>
<dbReference type="PANTHER" id="PTHR19308">
    <property type="entry name" value="PHOSPHATIDYLCHOLINE TRANSFER PROTEIN"/>
    <property type="match status" value="1"/>
</dbReference>
<organism evidence="2 3">
    <name type="scientific">Stylonychia lemnae</name>
    <name type="common">Ciliate</name>
    <dbReference type="NCBI Taxonomy" id="5949"/>
    <lineage>
        <taxon>Eukaryota</taxon>
        <taxon>Sar</taxon>
        <taxon>Alveolata</taxon>
        <taxon>Ciliophora</taxon>
        <taxon>Intramacronucleata</taxon>
        <taxon>Spirotrichea</taxon>
        <taxon>Stichotrichia</taxon>
        <taxon>Sporadotrichida</taxon>
        <taxon>Oxytrichidae</taxon>
        <taxon>Stylonychinae</taxon>
        <taxon>Stylonychia</taxon>
    </lineage>
</organism>
<feature type="domain" description="START" evidence="1">
    <location>
        <begin position="172"/>
        <end position="335"/>
    </location>
</feature>